<evidence type="ECO:0000313" key="1">
    <source>
        <dbReference type="EMBL" id="MBW9093086.1"/>
    </source>
</evidence>
<gene>
    <name evidence="1" type="ORF">JNB62_05275</name>
</gene>
<protein>
    <submittedName>
        <fullName evidence="1">Uncharacterized protein</fullName>
    </submittedName>
</protein>
<dbReference type="EMBL" id="JAEUAW010000003">
    <property type="protein sequence ID" value="MBW9093086.1"/>
    <property type="molecule type" value="Genomic_DNA"/>
</dbReference>
<dbReference type="Proteomes" id="UP001196843">
    <property type="component" value="Unassembled WGS sequence"/>
</dbReference>
<name>A0ABS7HLC8_9MICO</name>
<keyword evidence="2" id="KW-1185">Reference proteome</keyword>
<evidence type="ECO:0000313" key="2">
    <source>
        <dbReference type="Proteomes" id="UP001196843"/>
    </source>
</evidence>
<accession>A0ABS7HLC8</accession>
<sequence length="66" mass="7520">MPEDNLVDRARTLGGDHAEAQQMGKLHHRLYSGRDVARALGVVDQLDGDQYVALREAYDDGWSFFW</sequence>
<reference evidence="1 2" key="1">
    <citation type="journal article" date="2021" name="MBio">
        <title>Poor Competitiveness of Bradyrhizobium in Pigeon Pea Root Colonization in Indian Soils.</title>
        <authorList>
            <person name="Chalasani D."/>
            <person name="Basu A."/>
            <person name="Pullabhotla S.V.S.R.N."/>
            <person name="Jorrin B."/>
            <person name="Neal A.L."/>
            <person name="Poole P.S."/>
            <person name="Podile A.R."/>
            <person name="Tkacz A."/>
        </authorList>
    </citation>
    <scope>NUCLEOTIDE SEQUENCE [LARGE SCALE GENOMIC DNA]</scope>
    <source>
        <strain evidence="1 2">HU14</strain>
    </source>
</reference>
<organism evidence="1 2">
    <name type="scientific">Microbacterium jejuense</name>
    <dbReference type="NCBI Taxonomy" id="1263637"/>
    <lineage>
        <taxon>Bacteria</taxon>
        <taxon>Bacillati</taxon>
        <taxon>Actinomycetota</taxon>
        <taxon>Actinomycetes</taxon>
        <taxon>Micrococcales</taxon>
        <taxon>Microbacteriaceae</taxon>
        <taxon>Microbacterium</taxon>
    </lineage>
</organism>
<comment type="caution">
    <text evidence="1">The sequence shown here is derived from an EMBL/GenBank/DDBJ whole genome shotgun (WGS) entry which is preliminary data.</text>
</comment>
<dbReference type="RefSeq" id="WP_220299808.1">
    <property type="nucleotide sequence ID" value="NZ_JAEUAW010000003.1"/>
</dbReference>
<proteinExistence type="predicted"/>